<evidence type="ECO:0000256" key="1">
    <source>
        <dbReference type="ARBA" id="ARBA00004141"/>
    </source>
</evidence>
<dbReference type="InterPro" id="IPR017452">
    <property type="entry name" value="GPCR_Rhodpsn_7TM"/>
</dbReference>
<feature type="transmembrane region" description="Helical" evidence="8">
    <location>
        <begin position="53"/>
        <end position="81"/>
    </location>
</feature>
<evidence type="ECO:0000259" key="9">
    <source>
        <dbReference type="PROSITE" id="PS50262"/>
    </source>
</evidence>
<evidence type="ECO:0000256" key="5">
    <source>
        <dbReference type="ARBA" id="ARBA00023136"/>
    </source>
</evidence>
<evidence type="ECO:0000313" key="10">
    <source>
        <dbReference type="EMBL" id="KAK2563210.1"/>
    </source>
</evidence>
<dbReference type="InterPro" id="IPR000276">
    <property type="entry name" value="GPCR_Rhodpsn"/>
</dbReference>
<dbReference type="Proteomes" id="UP001249851">
    <property type="component" value="Unassembled WGS sequence"/>
</dbReference>
<dbReference type="PRINTS" id="PR00237">
    <property type="entry name" value="GPCRRHODOPSN"/>
</dbReference>
<keyword evidence="4" id="KW-0297">G-protein coupled receptor</keyword>
<dbReference type="GO" id="GO:0016020">
    <property type="term" value="C:membrane"/>
    <property type="evidence" value="ECO:0007669"/>
    <property type="project" value="UniProtKB-SubCell"/>
</dbReference>
<protein>
    <submittedName>
        <fullName evidence="10">Substance-K receptor</fullName>
    </submittedName>
</protein>
<feature type="domain" description="G-protein coupled receptors family 1 profile" evidence="9">
    <location>
        <begin position="72"/>
        <end position="338"/>
    </location>
</feature>
<comment type="caution">
    <text evidence="10">The sequence shown here is derived from an EMBL/GenBank/DDBJ whole genome shotgun (WGS) entry which is preliminary data.</text>
</comment>
<sequence length="376" mass="42396">MFKNRCRLKSNQELSFLAHYESKLEEEVKIQNTPNLKDMNNSSTEDLPKCPQVISTVIASSISFLSIASLLGNSMIIITFLKTSTLRTSVNYLIVNMAISDLISAATNWPLASTEGLLSTTLVIGGSLATIVCKTGHYSRAISQAVSVESLLLVVVEKYIAIVRPFQSVLITRRLRITLVSLTWILALLIAFPYVWTSQIIEDENQTNCRTFVKWTGIEKSVFYGVGFIIFYVLPFVVTIVLYLRIIRSLNQSRHALEGEQPDQERLQRAHQQNRAVMKIFLLIVSAFFICWTPLCVYIVLKKTFPASLFPTNSCQVYVVMFFYLFPSLGTVANPVILFLSSTRFSAAFKEMFNCFTRNSSLCCQSRRVAPDLAIP</sequence>
<feature type="transmembrane region" description="Helical" evidence="8">
    <location>
        <begin position="222"/>
        <end position="244"/>
    </location>
</feature>
<reference evidence="10" key="2">
    <citation type="journal article" date="2023" name="Science">
        <title>Genomic signatures of disease resistance in endangered staghorn corals.</title>
        <authorList>
            <person name="Vollmer S.V."/>
            <person name="Selwyn J.D."/>
            <person name="Despard B.A."/>
            <person name="Roesel C.L."/>
        </authorList>
    </citation>
    <scope>NUCLEOTIDE SEQUENCE</scope>
    <source>
        <strain evidence="10">K2</strain>
    </source>
</reference>
<evidence type="ECO:0000256" key="4">
    <source>
        <dbReference type="ARBA" id="ARBA00023040"/>
    </source>
</evidence>
<evidence type="ECO:0000313" key="11">
    <source>
        <dbReference type="Proteomes" id="UP001249851"/>
    </source>
</evidence>
<feature type="transmembrane region" description="Helical" evidence="8">
    <location>
        <begin position="321"/>
        <end position="340"/>
    </location>
</feature>
<feature type="transmembrane region" description="Helical" evidence="8">
    <location>
        <begin position="276"/>
        <end position="301"/>
    </location>
</feature>
<keyword evidence="7" id="KW-0807">Transducer</keyword>
<accession>A0AAD9V751</accession>
<keyword evidence="5 8" id="KW-0472">Membrane</keyword>
<dbReference type="Gene3D" id="1.20.1070.10">
    <property type="entry name" value="Rhodopsin 7-helix transmembrane proteins"/>
    <property type="match status" value="1"/>
</dbReference>
<dbReference type="PANTHER" id="PTHR24243:SF208">
    <property type="entry name" value="PYROKININ-1 RECEPTOR"/>
    <property type="match status" value="1"/>
</dbReference>
<proteinExistence type="predicted"/>
<dbReference type="SMART" id="SM01381">
    <property type="entry name" value="7TM_GPCR_Srsx"/>
    <property type="match status" value="1"/>
</dbReference>
<feature type="transmembrane region" description="Helical" evidence="8">
    <location>
        <begin position="117"/>
        <end position="133"/>
    </location>
</feature>
<reference evidence="10" key="1">
    <citation type="journal article" date="2023" name="G3 (Bethesda)">
        <title>Whole genome assembly and annotation of the endangered Caribbean coral Acropora cervicornis.</title>
        <authorList>
            <person name="Selwyn J.D."/>
            <person name="Vollmer S.V."/>
        </authorList>
    </citation>
    <scope>NUCLEOTIDE SEQUENCE</scope>
    <source>
        <strain evidence="10">K2</strain>
    </source>
</reference>
<dbReference type="PROSITE" id="PS50262">
    <property type="entry name" value="G_PROTEIN_RECEP_F1_2"/>
    <property type="match status" value="1"/>
</dbReference>
<keyword evidence="3 8" id="KW-1133">Transmembrane helix</keyword>
<dbReference type="PANTHER" id="PTHR24243">
    <property type="entry name" value="G-PROTEIN COUPLED RECEPTOR"/>
    <property type="match status" value="1"/>
</dbReference>
<comment type="subcellular location">
    <subcellularLocation>
        <location evidence="1">Membrane</location>
        <topology evidence="1">Multi-pass membrane protein</topology>
    </subcellularLocation>
</comment>
<keyword evidence="11" id="KW-1185">Reference proteome</keyword>
<evidence type="ECO:0000256" key="8">
    <source>
        <dbReference type="SAM" id="Phobius"/>
    </source>
</evidence>
<evidence type="ECO:0000256" key="3">
    <source>
        <dbReference type="ARBA" id="ARBA00022989"/>
    </source>
</evidence>
<evidence type="ECO:0000256" key="2">
    <source>
        <dbReference type="ARBA" id="ARBA00022692"/>
    </source>
</evidence>
<keyword evidence="6 10" id="KW-0675">Receptor</keyword>
<dbReference type="AlphaFoldDB" id="A0AAD9V751"/>
<name>A0AAD9V751_ACRCE</name>
<keyword evidence="2 8" id="KW-0812">Transmembrane</keyword>
<dbReference type="GO" id="GO:0004930">
    <property type="term" value="F:G protein-coupled receptor activity"/>
    <property type="evidence" value="ECO:0007669"/>
    <property type="project" value="UniProtKB-KW"/>
</dbReference>
<dbReference type="Pfam" id="PF00001">
    <property type="entry name" value="7tm_1"/>
    <property type="match status" value="1"/>
</dbReference>
<gene>
    <name evidence="10" type="ORF">P5673_013562</name>
</gene>
<dbReference type="CDD" id="cd00637">
    <property type="entry name" value="7tm_classA_rhodopsin-like"/>
    <property type="match status" value="1"/>
</dbReference>
<evidence type="ECO:0000256" key="7">
    <source>
        <dbReference type="ARBA" id="ARBA00023224"/>
    </source>
</evidence>
<evidence type="ECO:0000256" key="6">
    <source>
        <dbReference type="ARBA" id="ARBA00023170"/>
    </source>
</evidence>
<feature type="transmembrane region" description="Helical" evidence="8">
    <location>
        <begin position="177"/>
        <end position="196"/>
    </location>
</feature>
<dbReference type="EMBL" id="JARQWQ010000026">
    <property type="protein sequence ID" value="KAK2563210.1"/>
    <property type="molecule type" value="Genomic_DNA"/>
</dbReference>
<organism evidence="10 11">
    <name type="scientific">Acropora cervicornis</name>
    <name type="common">Staghorn coral</name>
    <dbReference type="NCBI Taxonomy" id="6130"/>
    <lineage>
        <taxon>Eukaryota</taxon>
        <taxon>Metazoa</taxon>
        <taxon>Cnidaria</taxon>
        <taxon>Anthozoa</taxon>
        <taxon>Hexacorallia</taxon>
        <taxon>Scleractinia</taxon>
        <taxon>Astrocoeniina</taxon>
        <taxon>Acroporidae</taxon>
        <taxon>Acropora</taxon>
    </lineage>
</organism>
<dbReference type="SUPFAM" id="SSF81321">
    <property type="entry name" value="Family A G protein-coupled receptor-like"/>
    <property type="match status" value="1"/>
</dbReference>